<evidence type="ECO:0000256" key="10">
    <source>
        <dbReference type="ARBA" id="ARBA00052809"/>
    </source>
</evidence>
<dbReference type="FunFam" id="1.10.12.10:FF:000004">
    <property type="entry name" value="Delta3,5-delta2,4-dienoyl-CoA isomerase"/>
    <property type="match status" value="1"/>
</dbReference>
<comment type="catalytic activity">
    <reaction evidence="9">
        <text>(3E,5Z)-octadienoyl-CoA = (2E,4E)-octadienoyl-CoA</text>
        <dbReference type="Rhea" id="RHEA:45244"/>
        <dbReference type="ChEBI" id="CHEBI:62243"/>
        <dbReference type="ChEBI" id="CHEBI:85108"/>
    </reaction>
</comment>
<keyword evidence="14" id="KW-1185">Reference proteome</keyword>
<evidence type="ECO:0000256" key="3">
    <source>
        <dbReference type="ARBA" id="ARBA00005254"/>
    </source>
</evidence>
<name>A0AA39H045_9BILA</name>
<evidence type="ECO:0000256" key="5">
    <source>
        <dbReference type="ARBA" id="ARBA00022990"/>
    </source>
</evidence>
<dbReference type="SUPFAM" id="SSF52096">
    <property type="entry name" value="ClpP/crotonase"/>
    <property type="match status" value="1"/>
</dbReference>
<keyword evidence="7" id="KW-0576">Peroxisome</keyword>
<protein>
    <recommendedName>
        <fullName evidence="12">Delta(3,5)-Delta(2,4)-dienoyl-CoA isomerase, mitochondrial</fullName>
    </recommendedName>
</protein>
<dbReference type="PANTHER" id="PTHR43149">
    <property type="entry name" value="ENOYL-COA HYDRATASE"/>
    <property type="match status" value="1"/>
</dbReference>
<reference evidence="13" key="1">
    <citation type="submission" date="2023-06" db="EMBL/GenBank/DDBJ databases">
        <title>Genomic analysis of the entomopathogenic nematode Steinernema hermaphroditum.</title>
        <authorList>
            <person name="Schwarz E.M."/>
            <person name="Heppert J.K."/>
            <person name="Baniya A."/>
            <person name="Schwartz H.T."/>
            <person name="Tan C.-H."/>
            <person name="Antoshechkin I."/>
            <person name="Sternberg P.W."/>
            <person name="Goodrich-Blair H."/>
            <person name="Dillman A.R."/>
        </authorList>
    </citation>
    <scope>NUCLEOTIDE SEQUENCE</scope>
    <source>
        <strain evidence="13">PS9179</strain>
        <tissue evidence="13">Whole animal</tissue>
    </source>
</reference>
<organism evidence="13 14">
    <name type="scientific">Steinernema hermaphroditum</name>
    <dbReference type="NCBI Taxonomy" id="289476"/>
    <lineage>
        <taxon>Eukaryota</taxon>
        <taxon>Metazoa</taxon>
        <taxon>Ecdysozoa</taxon>
        <taxon>Nematoda</taxon>
        <taxon>Chromadorea</taxon>
        <taxon>Rhabditida</taxon>
        <taxon>Tylenchina</taxon>
        <taxon>Panagrolaimomorpha</taxon>
        <taxon>Strongyloidoidea</taxon>
        <taxon>Steinernematidae</taxon>
        <taxon>Steinernema</taxon>
    </lineage>
</organism>
<comment type="subcellular location">
    <subcellularLocation>
        <location evidence="1">Peroxisome</location>
    </subcellularLocation>
</comment>
<accession>A0AA39H045</accession>
<evidence type="ECO:0000256" key="8">
    <source>
        <dbReference type="ARBA" id="ARBA00023235"/>
    </source>
</evidence>
<keyword evidence="8" id="KW-0413">Isomerase</keyword>
<dbReference type="InterPro" id="IPR001753">
    <property type="entry name" value="Enoyl-CoA_hydra/iso"/>
</dbReference>
<evidence type="ECO:0000256" key="4">
    <source>
        <dbReference type="ARBA" id="ARBA00022832"/>
    </source>
</evidence>
<dbReference type="Proteomes" id="UP001175271">
    <property type="component" value="Unassembled WGS sequence"/>
</dbReference>
<dbReference type="PANTHER" id="PTHR43149:SF1">
    <property type="entry name" value="DELTA(3,5)-DELTA(2,4)-DIENOYL-COA ISOMERASE, MITOCHONDRIAL"/>
    <property type="match status" value="1"/>
</dbReference>
<evidence type="ECO:0000256" key="12">
    <source>
        <dbReference type="ARBA" id="ARBA00071021"/>
    </source>
</evidence>
<comment type="caution">
    <text evidence="13">The sequence shown here is derived from an EMBL/GenBank/DDBJ whole genome shotgun (WGS) entry which is preliminary data.</text>
</comment>
<dbReference type="FunFam" id="3.90.226.10:FF:000024">
    <property type="entry name" value="Delta3,5-delta2,4-dienoyl-CoA isomerase"/>
    <property type="match status" value="1"/>
</dbReference>
<dbReference type="Gene3D" id="3.90.226.10">
    <property type="entry name" value="2-enoyl-CoA Hydratase, Chain A, domain 1"/>
    <property type="match status" value="1"/>
</dbReference>
<proteinExistence type="inferred from homology"/>
<comment type="catalytic activity">
    <reaction evidence="10">
        <text>(3E,5Z,8Z,11Z,14Z)-eicosapentaenoyl-CoA = (2E,4E,8Z,11Z,14Z)-eicosapentaenoyl-CoA</text>
        <dbReference type="Rhea" id="RHEA:45224"/>
        <dbReference type="ChEBI" id="CHEBI:85090"/>
        <dbReference type="ChEBI" id="CHEBI:85091"/>
    </reaction>
</comment>
<dbReference type="GO" id="GO:0006631">
    <property type="term" value="P:fatty acid metabolic process"/>
    <property type="evidence" value="ECO:0007669"/>
    <property type="project" value="UniProtKB-KW"/>
</dbReference>
<dbReference type="GO" id="GO:0051750">
    <property type="term" value="F:delta(3,5)-delta(2,4)-dienoyl-CoA isomerase activity"/>
    <property type="evidence" value="ECO:0007669"/>
    <property type="project" value="TreeGrafter"/>
</dbReference>
<dbReference type="CDD" id="cd06558">
    <property type="entry name" value="crotonase-like"/>
    <property type="match status" value="1"/>
</dbReference>
<dbReference type="GO" id="GO:0005739">
    <property type="term" value="C:mitochondrion"/>
    <property type="evidence" value="ECO:0007669"/>
    <property type="project" value="TreeGrafter"/>
</dbReference>
<dbReference type="GO" id="GO:0005777">
    <property type="term" value="C:peroxisome"/>
    <property type="evidence" value="ECO:0007669"/>
    <property type="project" value="UniProtKB-SubCell"/>
</dbReference>
<evidence type="ECO:0000256" key="6">
    <source>
        <dbReference type="ARBA" id="ARBA00023098"/>
    </source>
</evidence>
<keyword evidence="6" id="KW-0443">Lipid metabolism</keyword>
<evidence type="ECO:0000256" key="11">
    <source>
        <dbReference type="ARBA" id="ARBA00055786"/>
    </source>
</evidence>
<evidence type="ECO:0000256" key="7">
    <source>
        <dbReference type="ARBA" id="ARBA00023140"/>
    </source>
</evidence>
<comment type="pathway">
    <text evidence="2">Lipid metabolism; fatty acid beta-oxidation.</text>
</comment>
<evidence type="ECO:0000256" key="1">
    <source>
        <dbReference type="ARBA" id="ARBA00004275"/>
    </source>
</evidence>
<dbReference type="EMBL" id="JAUCMV010000005">
    <property type="protein sequence ID" value="KAK0395292.1"/>
    <property type="molecule type" value="Genomic_DNA"/>
</dbReference>
<comment type="function">
    <text evidence="11">Isomerization of 3-trans,5-cis-dienoyl-CoA to 2-trans,4-trans-dienoyl-CoA.</text>
</comment>
<sequence>MHFQTIALSHPDPFVAHVQLNRPKMRNALNHQMWTELPMAINALAVDPETRVIVISGSGKSFCSGIDLQDMQHQEIFSQEQDREMDVARRARKMGVTIRQYQKSLSSIDECPKPVIAAIHGHCLGGGIDLIAACDIRWASEETIFSIKEVDIGLCADVGTLNRLPKICGNNSWVRELAYTARNFGAQEALQNGLLSKMFASPEKCIDAALKLASNLAKKSPIAMQGTKINLNYSRDHSVKESLEYTALWNQSQLLTEDIPKSVVAAMTKSEPPIFAKL</sequence>
<evidence type="ECO:0000313" key="13">
    <source>
        <dbReference type="EMBL" id="KAK0395292.1"/>
    </source>
</evidence>
<dbReference type="InterPro" id="IPR014748">
    <property type="entry name" value="Enoyl-CoA_hydra_C"/>
</dbReference>
<evidence type="ECO:0000313" key="14">
    <source>
        <dbReference type="Proteomes" id="UP001175271"/>
    </source>
</evidence>
<keyword evidence="5" id="KW-0007">Acetylation</keyword>
<dbReference type="Gene3D" id="1.10.12.10">
    <property type="entry name" value="Lyase 2-enoyl-coa Hydratase, Chain A, domain 2"/>
    <property type="match status" value="1"/>
</dbReference>
<dbReference type="InterPro" id="IPR045002">
    <property type="entry name" value="Ech1-like"/>
</dbReference>
<keyword evidence="4" id="KW-0276">Fatty acid metabolism</keyword>
<dbReference type="Pfam" id="PF00378">
    <property type="entry name" value="ECH_1"/>
    <property type="match status" value="1"/>
</dbReference>
<comment type="similarity">
    <text evidence="3">Belongs to the enoyl-CoA hydratase/isomerase family.</text>
</comment>
<evidence type="ECO:0000256" key="9">
    <source>
        <dbReference type="ARBA" id="ARBA00051408"/>
    </source>
</evidence>
<dbReference type="InterPro" id="IPR029045">
    <property type="entry name" value="ClpP/crotonase-like_dom_sf"/>
</dbReference>
<evidence type="ECO:0000256" key="2">
    <source>
        <dbReference type="ARBA" id="ARBA00005005"/>
    </source>
</evidence>
<dbReference type="AlphaFoldDB" id="A0AA39H045"/>
<gene>
    <name evidence="13" type="ORF">QR680_001208</name>
</gene>